<feature type="transmembrane region" description="Helical" evidence="10">
    <location>
        <begin position="6"/>
        <end position="25"/>
    </location>
</feature>
<dbReference type="PRINTS" id="PR01651">
    <property type="entry name" value="SECGEXPORT"/>
</dbReference>
<dbReference type="RefSeq" id="WP_071164064.1">
    <property type="nucleotide sequence ID" value="NZ_CP017812.1"/>
</dbReference>
<comment type="subcellular location">
    <subcellularLocation>
        <location evidence="10">Cell membrane</location>
        <topology evidence="10">Multi-pass membrane protein</topology>
    </subcellularLocation>
    <subcellularLocation>
        <location evidence="1">Membrane</location>
        <topology evidence="1">Multi-pass membrane protein</topology>
    </subcellularLocation>
</comment>
<dbReference type="EMBL" id="CP017812">
    <property type="protein sequence ID" value="AOZ72598.1"/>
    <property type="molecule type" value="Genomic_DNA"/>
</dbReference>
<evidence type="ECO:0000256" key="5">
    <source>
        <dbReference type="ARBA" id="ARBA00022927"/>
    </source>
</evidence>
<keyword evidence="12" id="KW-1185">Reference proteome</keyword>
<accession>A0A1D9MK54</accession>
<evidence type="ECO:0000313" key="12">
    <source>
        <dbReference type="Proteomes" id="UP000176288"/>
    </source>
</evidence>
<evidence type="ECO:0000256" key="7">
    <source>
        <dbReference type="ARBA" id="ARBA00023010"/>
    </source>
</evidence>
<gene>
    <name evidence="11" type="ORF">BK816_04225</name>
</gene>
<dbReference type="Pfam" id="PF03840">
    <property type="entry name" value="SecG"/>
    <property type="match status" value="1"/>
</dbReference>
<keyword evidence="4 10" id="KW-0812">Transmembrane</keyword>
<dbReference type="KEGG" id="avu:BK816_04225"/>
<evidence type="ECO:0000256" key="4">
    <source>
        <dbReference type="ARBA" id="ARBA00022692"/>
    </source>
</evidence>
<keyword evidence="6 10" id="KW-1133">Transmembrane helix</keyword>
<dbReference type="GO" id="GO:0005886">
    <property type="term" value="C:plasma membrane"/>
    <property type="evidence" value="ECO:0007669"/>
    <property type="project" value="UniProtKB-SubCell"/>
</dbReference>
<dbReference type="NCBIfam" id="TIGR00810">
    <property type="entry name" value="secG"/>
    <property type="match status" value="1"/>
</dbReference>
<organism evidence="11 12">
    <name type="scientific">Boudabousia tangfeifanii</name>
    <dbReference type="NCBI Taxonomy" id="1912795"/>
    <lineage>
        <taxon>Bacteria</taxon>
        <taxon>Bacillati</taxon>
        <taxon>Actinomycetota</taxon>
        <taxon>Actinomycetes</taxon>
        <taxon>Actinomycetales</taxon>
        <taxon>Actinomycetaceae</taxon>
        <taxon>Boudabousia</taxon>
    </lineage>
</organism>
<name>A0A1D9MK54_9ACTO</name>
<keyword evidence="8 10" id="KW-0472">Membrane</keyword>
<keyword evidence="3 10" id="KW-0813">Transport</keyword>
<keyword evidence="10" id="KW-1003">Cell membrane</keyword>
<dbReference type="AlphaFoldDB" id="A0A1D9MK54"/>
<keyword evidence="7 10" id="KW-0811">Translocation</keyword>
<evidence type="ECO:0000313" key="11">
    <source>
        <dbReference type="EMBL" id="AOZ72598.1"/>
    </source>
</evidence>
<evidence type="ECO:0000256" key="1">
    <source>
        <dbReference type="ARBA" id="ARBA00004141"/>
    </source>
</evidence>
<proteinExistence type="inferred from homology"/>
<evidence type="ECO:0000256" key="2">
    <source>
        <dbReference type="ARBA" id="ARBA00008445"/>
    </source>
</evidence>
<dbReference type="GO" id="GO:0009306">
    <property type="term" value="P:protein secretion"/>
    <property type="evidence" value="ECO:0007669"/>
    <property type="project" value="UniProtKB-UniRule"/>
</dbReference>
<dbReference type="GO" id="GO:0015450">
    <property type="term" value="F:protein-transporting ATPase activity"/>
    <property type="evidence" value="ECO:0007669"/>
    <property type="project" value="UniProtKB-UniRule"/>
</dbReference>
<reference evidence="11 12" key="1">
    <citation type="submission" date="2016-10" db="EMBL/GenBank/DDBJ databases">
        <title>Actinomyces aegypiusis sp. nov., isolated from the Aegypius monachus in Qinghai Tibet Plateau China.</title>
        <authorList>
            <person name="Wang Y."/>
        </authorList>
    </citation>
    <scope>NUCLEOTIDE SEQUENCE [LARGE SCALE GENOMIC DNA]</scope>
    <source>
        <strain evidence="11 12">VUL4_3</strain>
    </source>
</reference>
<evidence type="ECO:0000256" key="8">
    <source>
        <dbReference type="ARBA" id="ARBA00023136"/>
    </source>
</evidence>
<keyword evidence="5 10" id="KW-0653">Protein transport</keyword>
<evidence type="ECO:0000256" key="3">
    <source>
        <dbReference type="ARBA" id="ARBA00022448"/>
    </source>
</evidence>
<comment type="similarity">
    <text evidence="2 10">Belongs to the SecG family.</text>
</comment>
<sequence length="82" mass="8424">MSALILTLQILVAILSLLMILLVLLHKGKGGGVSDMFGGGMSSSAASSGVAARNLDRISIATALIWIILIITLGVLVKFGFA</sequence>
<dbReference type="STRING" id="1912795.BK816_04225"/>
<evidence type="ECO:0000256" key="6">
    <source>
        <dbReference type="ARBA" id="ARBA00022989"/>
    </source>
</evidence>
<protein>
    <recommendedName>
        <fullName evidence="10">Protein-export membrane protein SecG</fullName>
    </recommendedName>
</protein>
<dbReference type="InterPro" id="IPR004692">
    <property type="entry name" value="SecG"/>
</dbReference>
<comment type="function">
    <text evidence="9 10">Involved in protein export. Participates in an early event of protein translocation.</text>
</comment>
<evidence type="ECO:0000256" key="10">
    <source>
        <dbReference type="RuleBase" id="RU365087"/>
    </source>
</evidence>
<evidence type="ECO:0000256" key="9">
    <source>
        <dbReference type="ARBA" id="ARBA00025182"/>
    </source>
</evidence>
<dbReference type="Proteomes" id="UP000176288">
    <property type="component" value="Chromosome"/>
</dbReference>
<feature type="transmembrane region" description="Helical" evidence="10">
    <location>
        <begin position="63"/>
        <end position="81"/>
    </location>
</feature>